<keyword evidence="2" id="KW-0378">Hydrolase</keyword>
<reference evidence="7 8" key="1">
    <citation type="submission" date="2020-08" db="EMBL/GenBank/DDBJ databases">
        <title>Genomic Encyclopedia of Type Strains, Phase IV (KMG-IV): sequencing the most valuable type-strain genomes for metagenomic binning, comparative biology and taxonomic classification.</title>
        <authorList>
            <person name="Goeker M."/>
        </authorList>
    </citation>
    <scope>NUCLEOTIDE SEQUENCE [LARGE SCALE GENOMIC DNA]</scope>
    <source>
        <strain evidence="7 8">DSM 103462</strain>
    </source>
</reference>
<name>A0A7W8LME9_9SPIR</name>
<dbReference type="GO" id="GO:0016787">
    <property type="term" value="F:hydrolase activity"/>
    <property type="evidence" value="ECO:0007669"/>
    <property type="project" value="UniProtKB-KW"/>
</dbReference>
<dbReference type="PANTHER" id="PTHR43309">
    <property type="entry name" value="5-OXOPROLINASE SUBUNIT C"/>
    <property type="match status" value="1"/>
</dbReference>
<accession>A0A7W8LME9</accession>
<dbReference type="InterPro" id="IPR029000">
    <property type="entry name" value="Cyclophilin-like_dom_sf"/>
</dbReference>
<protein>
    <submittedName>
        <fullName evidence="7">KipI family sensor histidine kinase inhibitor</fullName>
    </submittedName>
</protein>
<keyword evidence="3" id="KW-0067">ATP-binding</keyword>
<dbReference type="Gene3D" id="3.30.1360.40">
    <property type="match status" value="1"/>
</dbReference>
<feature type="region of interest" description="Disordered" evidence="4">
    <location>
        <begin position="230"/>
        <end position="253"/>
    </location>
</feature>
<evidence type="ECO:0000256" key="1">
    <source>
        <dbReference type="ARBA" id="ARBA00022741"/>
    </source>
</evidence>
<keyword evidence="1" id="KW-0547">Nucleotide-binding</keyword>
<dbReference type="SMART" id="SM00797">
    <property type="entry name" value="AHS2"/>
    <property type="match status" value="1"/>
</dbReference>
<dbReference type="Gene3D" id="2.40.100.10">
    <property type="entry name" value="Cyclophilin-like"/>
    <property type="match status" value="2"/>
</dbReference>
<proteinExistence type="predicted"/>
<dbReference type="SMART" id="SM00796">
    <property type="entry name" value="AHS1"/>
    <property type="match status" value="1"/>
</dbReference>
<keyword evidence="8" id="KW-1185">Reference proteome</keyword>
<comment type="caution">
    <text evidence="7">The sequence shown here is derived from an EMBL/GenBank/DDBJ whole genome shotgun (WGS) entry which is preliminary data.</text>
</comment>
<evidence type="ECO:0000256" key="2">
    <source>
        <dbReference type="ARBA" id="ARBA00022801"/>
    </source>
</evidence>
<dbReference type="PANTHER" id="PTHR43309:SF5">
    <property type="entry name" value="5-OXOPROLINASE SUBUNIT C"/>
    <property type="match status" value="1"/>
</dbReference>
<dbReference type="SUPFAM" id="SSF50891">
    <property type="entry name" value="Cyclophilin-like"/>
    <property type="match status" value="1"/>
</dbReference>
<dbReference type="NCBIfam" id="TIGR00370">
    <property type="entry name" value="5-oxoprolinase subunit PxpB"/>
    <property type="match status" value="1"/>
</dbReference>
<feature type="domain" description="Carboxyltransferase" evidence="6">
    <location>
        <begin position="286"/>
        <end position="562"/>
    </location>
</feature>
<evidence type="ECO:0000256" key="4">
    <source>
        <dbReference type="SAM" id="MobiDB-lite"/>
    </source>
</evidence>
<dbReference type="InterPro" id="IPR052708">
    <property type="entry name" value="PxpC"/>
</dbReference>
<evidence type="ECO:0000259" key="5">
    <source>
        <dbReference type="SMART" id="SM00796"/>
    </source>
</evidence>
<dbReference type="InterPro" id="IPR003833">
    <property type="entry name" value="CT_C_D"/>
</dbReference>
<dbReference type="InterPro" id="IPR010016">
    <property type="entry name" value="PxpB"/>
</dbReference>
<evidence type="ECO:0000313" key="7">
    <source>
        <dbReference type="EMBL" id="MBB5226444.1"/>
    </source>
</evidence>
<dbReference type="AlphaFoldDB" id="A0A7W8LME9"/>
<dbReference type="SUPFAM" id="SSF160467">
    <property type="entry name" value="PH0987 N-terminal domain-like"/>
    <property type="match status" value="1"/>
</dbReference>
<dbReference type="Pfam" id="PF02626">
    <property type="entry name" value="CT_A_B"/>
    <property type="match status" value="1"/>
</dbReference>
<dbReference type="RefSeq" id="WP_184659707.1">
    <property type="nucleotide sequence ID" value="NZ_CP031518.1"/>
</dbReference>
<dbReference type="GO" id="GO:0005524">
    <property type="term" value="F:ATP binding"/>
    <property type="evidence" value="ECO:0007669"/>
    <property type="project" value="UniProtKB-KW"/>
</dbReference>
<feature type="domain" description="Carboxyltransferase" evidence="5">
    <location>
        <begin position="4"/>
        <end position="211"/>
    </location>
</feature>
<evidence type="ECO:0000259" key="6">
    <source>
        <dbReference type="SMART" id="SM00797"/>
    </source>
</evidence>
<dbReference type="Pfam" id="PF02682">
    <property type="entry name" value="CT_C_D"/>
    <property type="match status" value="1"/>
</dbReference>
<dbReference type="InterPro" id="IPR003778">
    <property type="entry name" value="CT_A_B"/>
</dbReference>
<sequence>MNDVSVLVSSEDSIQIQFPQKICGEINERITDFVENLKAYTCDVPEIIEIVPTYCAVTVYFNPDEIRQDFVLKLIGEVIEKTDKGASSSKKGGKLVEIPVCYEDEEFAPDLADVSKHTGLSKEEIIALHSSRDYLIYMLGFLPGFPYLGGMDERLETPRLESPRTKIPAGSVAIGGKQAGLYPSDSPGGWRIIGRTPLKVFDQTRNPACLYEAGDSIRFVPVSREEFDRIAEKQSSSSDSKIPGQGKSGGQASSSLQRYVCTGGIKILEGGMCTTVQDKGRFGFQHLGIGQGGVMDFESYQIGNKILGNDENAACLEATLLAPTIQFTSGCDFVITGGICQATLDEKPVQMNQKYHAEKGSILKCGFVMKGLRSYLCFKGGILVPELFGSHSTNLKSKSGGYFGRKLEAGDELAIGDFSCKKGIGENPAPIESNSIEENEVLVLSCTKGSQYSSFSEEAVRKFQESVFTVLPESDRMGIRFSGQSLECGKTDIISDAIPFGSVQITSSGLPVVMASDRQTTGGYAKIAAVTRKSMCALAQALPGTKVKFTIKSNSGLLPESF</sequence>
<dbReference type="EMBL" id="JACHFQ010000005">
    <property type="protein sequence ID" value="MBB5226444.1"/>
    <property type="molecule type" value="Genomic_DNA"/>
</dbReference>
<dbReference type="Proteomes" id="UP000518887">
    <property type="component" value="Unassembled WGS sequence"/>
</dbReference>
<evidence type="ECO:0000256" key="3">
    <source>
        <dbReference type="ARBA" id="ARBA00022840"/>
    </source>
</evidence>
<dbReference type="NCBIfam" id="TIGR00724">
    <property type="entry name" value="urea_amlyse_rel"/>
    <property type="match status" value="1"/>
</dbReference>
<gene>
    <name evidence="7" type="ORF">HNP76_001817</name>
</gene>
<evidence type="ECO:0000313" key="8">
    <source>
        <dbReference type="Proteomes" id="UP000518887"/>
    </source>
</evidence>
<organism evidence="7 8">
    <name type="scientific">Treponema ruminis</name>
    <dbReference type="NCBI Taxonomy" id="744515"/>
    <lineage>
        <taxon>Bacteria</taxon>
        <taxon>Pseudomonadati</taxon>
        <taxon>Spirochaetota</taxon>
        <taxon>Spirochaetia</taxon>
        <taxon>Spirochaetales</taxon>
        <taxon>Treponemataceae</taxon>
        <taxon>Treponema</taxon>
    </lineage>
</organism>